<name>A0A0C1QXQ2_9CYAN</name>
<organism evidence="1">
    <name type="scientific">Tolypothrix bouteillei VB521301</name>
    <dbReference type="NCBI Taxonomy" id="1479485"/>
    <lineage>
        <taxon>Bacteria</taxon>
        <taxon>Bacillati</taxon>
        <taxon>Cyanobacteriota</taxon>
        <taxon>Cyanophyceae</taxon>
        <taxon>Nostocales</taxon>
        <taxon>Tolypothrichaceae</taxon>
        <taxon>Tolypothrix</taxon>
    </lineage>
</organism>
<dbReference type="EMBL" id="JHEG02000058">
    <property type="protein sequence ID" value="KIE08458.1"/>
    <property type="molecule type" value="Genomic_DNA"/>
</dbReference>
<reference evidence="1" key="1">
    <citation type="journal article" date="2015" name="Genome Announc.">
        <title>Draft Genome Sequence of Tolypothrix boutellei Strain VB521301.</title>
        <authorList>
            <person name="Chandrababunaidu M.M."/>
            <person name="Singh D."/>
            <person name="Sen D."/>
            <person name="Bhan S."/>
            <person name="Das S."/>
            <person name="Gupta A."/>
            <person name="Adhikary S.P."/>
            <person name="Tripathy S."/>
        </authorList>
    </citation>
    <scope>NUCLEOTIDE SEQUENCE</scope>
    <source>
        <strain evidence="1">VB521301</strain>
    </source>
</reference>
<accession>A0A0C1QXQ2</accession>
<gene>
    <name evidence="1" type="ORF">DA73_0228220</name>
</gene>
<protein>
    <submittedName>
        <fullName evidence="1">Uncharacterized protein</fullName>
    </submittedName>
</protein>
<comment type="caution">
    <text evidence="1">The sequence shown here is derived from an EMBL/GenBank/DDBJ whole genome shotgun (WGS) entry which is preliminary data.</text>
</comment>
<sequence>MQLYKLEEEKVLIMLELKVCSLVSITRLFISQLRKYLSATSSFPQMPENTSDATHYPTCYV</sequence>
<proteinExistence type="predicted"/>
<evidence type="ECO:0000313" key="1">
    <source>
        <dbReference type="EMBL" id="KIE08458.1"/>
    </source>
</evidence>
<dbReference type="AlphaFoldDB" id="A0A0C1QXQ2"/>